<keyword evidence="1" id="KW-0732">Signal</keyword>
<feature type="chain" id="PRO_5042946146" evidence="1">
    <location>
        <begin position="28"/>
        <end position="387"/>
    </location>
</feature>
<feature type="non-terminal residue" evidence="2">
    <location>
        <position position="1"/>
    </location>
</feature>
<keyword evidence="3" id="KW-1185">Reference proteome</keyword>
<evidence type="ECO:0000313" key="2">
    <source>
        <dbReference type="EMBL" id="GMR30750.1"/>
    </source>
</evidence>
<protein>
    <submittedName>
        <fullName evidence="2">Uncharacterized protein</fullName>
    </submittedName>
</protein>
<evidence type="ECO:0000313" key="3">
    <source>
        <dbReference type="Proteomes" id="UP001328107"/>
    </source>
</evidence>
<organism evidence="2 3">
    <name type="scientific">Pristionchus mayeri</name>
    <dbReference type="NCBI Taxonomy" id="1317129"/>
    <lineage>
        <taxon>Eukaryota</taxon>
        <taxon>Metazoa</taxon>
        <taxon>Ecdysozoa</taxon>
        <taxon>Nematoda</taxon>
        <taxon>Chromadorea</taxon>
        <taxon>Rhabditida</taxon>
        <taxon>Rhabditina</taxon>
        <taxon>Diplogasteromorpha</taxon>
        <taxon>Diplogasteroidea</taxon>
        <taxon>Neodiplogasteridae</taxon>
        <taxon>Pristionchus</taxon>
    </lineage>
</organism>
<feature type="signal peptide" evidence="1">
    <location>
        <begin position="1"/>
        <end position="27"/>
    </location>
</feature>
<reference evidence="3" key="1">
    <citation type="submission" date="2022-10" db="EMBL/GenBank/DDBJ databases">
        <title>Genome assembly of Pristionchus species.</title>
        <authorList>
            <person name="Yoshida K."/>
            <person name="Sommer R.J."/>
        </authorList>
    </citation>
    <scope>NUCLEOTIDE SEQUENCE [LARGE SCALE GENOMIC DNA]</scope>
    <source>
        <strain evidence="3">RS5460</strain>
    </source>
</reference>
<dbReference type="EMBL" id="BTRK01000001">
    <property type="protein sequence ID" value="GMR30750.1"/>
    <property type="molecule type" value="Genomic_DNA"/>
</dbReference>
<sequence>AHSRAPITSDMIASSLLILCLASIAESRVSFPFSEVLQRNDLLGGLTTFQCYAGCRVYSPNANDEIIILDKTGRVYYSLKQLSELKPGEYNDLPARPDPYTLKKTAADQGKDFVFYVIEKGAKNYDTRVYYVIDEETRTQAFREPLFTVLSTTGAIYMNFYGGTFEEGCPTVYATGFDSFSVCRPVYTARSAESVLNTAFPIYSPIATVDFKDSWGTKVSDVSGNPNGVITRGLNTTSVFTSPGYVGCGIDANTGGPARYYFDNNLIGFDSSFTVQSDYGMSVHITGDYSITTVNDEVTLTVNDIEETLNGTNHAYSLSYEPQFKRSPVQIGLKWQKQPFTQDSFAIQIDVIDKAPVIATTTTRPAQIIQTTVAPRPHQDQRKPRKQ</sequence>
<dbReference type="AlphaFoldDB" id="A0AAN4Z4X8"/>
<name>A0AAN4Z4X8_9BILA</name>
<gene>
    <name evidence="2" type="ORF">PMAYCL1PPCAC_00945</name>
</gene>
<accession>A0AAN4Z4X8</accession>
<proteinExistence type="predicted"/>
<comment type="caution">
    <text evidence="2">The sequence shown here is derived from an EMBL/GenBank/DDBJ whole genome shotgun (WGS) entry which is preliminary data.</text>
</comment>
<evidence type="ECO:0000256" key="1">
    <source>
        <dbReference type="SAM" id="SignalP"/>
    </source>
</evidence>
<dbReference type="Proteomes" id="UP001328107">
    <property type="component" value="Unassembled WGS sequence"/>
</dbReference>